<sequence>MNNMQYSFRKATEKDLNQVWDILQDAIKRRREEGSNQWQDGYPNAEVIQKDVEKDGGYVLTDGETIAGYCAIFINDEPEYANIKGEWLTDGDFVLYHRVAISEKYLGQGLAQRMLRHVEDFARTSNIWSVKADTNFDNIGMLRIFEKMGYTYCGEVTFRGSARKAFEKVLDE</sequence>
<keyword evidence="5" id="KW-1185">Reference proteome</keyword>
<name>A0A2T0U3Y3_9SPHI</name>
<dbReference type="PANTHER" id="PTHR43877:SF2">
    <property type="entry name" value="AMINOALKYLPHOSPHONATE N-ACETYLTRANSFERASE-RELATED"/>
    <property type="match status" value="1"/>
</dbReference>
<evidence type="ECO:0000313" key="4">
    <source>
        <dbReference type="EMBL" id="PRY52610.1"/>
    </source>
</evidence>
<dbReference type="GO" id="GO:0016747">
    <property type="term" value="F:acyltransferase activity, transferring groups other than amino-acyl groups"/>
    <property type="evidence" value="ECO:0007669"/>
    <property type="project" value="InterPro"/>
</dbReference>
<evidence type="ECO:0000256" key="2">
    <source>
        <dbReference type="ARBA" id="ARBA00023315"/>
    </source>
</evidence>
<evidence type="ECO:0000259" key="3">
    <source>
        <dbReference type="PROSITE" id="PS51186"/>
    </source>
</evidence>
<dbReference type="Proteomes" id="UP000238034">
    <property type="component" value="Unassembled WGS sequence"/>
</dbReference>
<dbReference type="EMBL" id="PVTH01000005">
    <property type="protein sequence ID" value="PRY52610.1"/>
    <property type="molecule type" value="Genomic_DNA"/>
</dbReference>
<proteinExistence type="predicted"/>
<evidence type="ECO:0000313" key="5">
    <source>
        <dbReference type="Proteomes" id="UP000238034"/>
    </source>
</evidence>
<accession>A0A2T0U3Y3</accession>
<comment type="caution">
    <text evidence="4">The sequence shown here is derived from an EMBL/GenBank/DDBJ whole genome shotgun (WGS) entry which is preliminary data.</text>
</comment>
<dbReference type="AlphaFoldDB" id="A0A2T0U3Y3"/>
<dbReference type="PANTHER" id="PTHR43877">
    <property type="entry name" value="AMINOALKYLPHOSPHONATE N-ACETYLTRANSFERASE-RELATED-RELATED"/>
    <property type="match status" value="1"/>
</dbReference>
<feature type="domain" description="N-acetyltransferase" evidence="3">
    <location>
        <begin position="6"/>
        <end position="172"/>
    </location>
</feature>
<dbReference type="InterPro" id="IPR000182">
    <property type="entry name" value="GNAT_dom"/>
</dbReference>
<protein>
    <submittedName>
        <fullName evidence="4">L-amino acid N-acyltransferase YncA</fullName>
    </submittedName>
</protein>
<organism evidence="4 5">
    <name type="scientific">Arcticibacter pallidicorallinus</name>
    <dbReference type="NCBI Taxonomy" id="1259464"/>
    <lineage>
        <taxon>Bacteria</taxon>
        <taxon>Pseudomonadati</taxon>
        <taxon>Bacteroidota</taxon>
        <taxon>Sphingobacteriia</taxon>
        <taxon>Sphingobacteriales</taxon>
        <taxon>Sphingobacteriaceae</taxon>
        <taxon>Arcticibacter</taxon>
    </lineage>
</organism>
<reference evidence="4 5" key="1">
    <citation type="submission" date="2018-03" db="EMBL/GenBank/DDBJ databases">
        <title>Genomic Encyclopedia of Type Strains, Phase III (KMG-III): the genomes of soil and plant-associated and newly described type strains.</title>
        <authorList>
            <person name="Whitman W."/>
        </authorList>
    </citation>
    <scope>NUCLEOTIDE SEQUENCE [LARGE SCALE GENOMIC DNA]</scope>
    <source>
        <strain evidence="4 5">CGMCC 1.9313</strain>
    </source>
</reference>
<dbReference type="CDD" id="cd04301">
    <property type="entry name" value="NAT_SF"/>
    <property type="match status" value="1"/>
</dbReference>
<dbReference type="Gene3D" id="3.40.630.30">
    <property type="match status" value="1"/>
</dbReference>
<gene>
    <name evidence="4" type="ORF">B0I27_10576</name>
</gene>
<dbReference type="InterPro" id="IPR050832">
    <property type="entry name" value="Bact_Acetyltransf"/>
</dbReference>
<keyword evidence="1 4" id="KW-0808">Transferase</keyword>
<dbReference type="SUPFAM" id="SSF55729">
    <property type="entry name" value="Acyl-CoA N-acyltransferases (Nat)"/>
    <property type="match status" value="1"/>
</dbReference>
<evidence type="ECO:0000256" key="1">
    <source>
        <dbReference type="ARBA" id="ARBA00022679"/>
    </source>
</evidence>
<dbReference type="PROSITE" id="PS51186">
    <property type="entry name" value="GNAT"/>
    <property type="match status" value="1"/>
</dbReference>
<dbReference type="InterPro" id="IPR016181">
    <property type="entry name" value="Acyl_CoA_acyltransferase"/>
</dbReference>
<dbReference type="Pfam" id="PF00583">
    <property type="entry name" value="Acetyltransf_1"/>
    <property type="match status" value="1"/>
</dbReference>
<keyword evidence="2 4" id="KW-0012">Acyltransferase</keyword>